<feature type="region of interest" description="Disordered" evidence="1">
    <location>
        <begin position="1"/>
        <end position="22"/>
    </location>
</feature>
<gene>
    <name evidence="2" type="ORF">Psi02_15330</name>
</gene>
<accession>A0A8J3XL42</accession>
<organism evidence="2 3">
    <name type="scientific">Planotetraspora silvatica</name>
    <dbReference type="NCBI Taxonomy" id="234614"/>
    <lineage>
        <taxon>Bacteria</taxon>
        <taxon>Bacillati</taxon>
        <taxon>Actinomycetota</taxon>
        <taxon>Actinomycetes</taxon>
        <taxon>Streptosporangiales</taxon>
        <taxon>Streptosporangiaceae</taxon>
        <taxon>Planotetraspora</taxon>
    </lineage>
</organism>
<dbReference type="EMBL" id="BOOQ01000008">
    <property type="protein sequence ID" value="GII45109.1"/>
    <property type="molecule type" value="Genomic_DNA"/>
</dbReference>
<keyword evidence="3" id="KW-1185">Reference proteome</keyword>
<name>A0A8J3XL42_9ACTN</name>
<reference evidence="2" key="1">
    <citation type="submission" date="2021-01" db="EMBL/GenBank/DDBJ databases">
        <title>Whole genome shotgun sequence of Planotetraspora silvatica NBRC 100141.</title>
        <authorList>
            <person name="Komaki H."/>
            <person name="Tamura T."/>
        </authorList>
    </citation>
    <scope>NUCLEOTIDE SEQUENCE</scope>
    <source>
        <strain evidence="2">NBRC 100141</strain>
    </source>
</reference>
<protein>
    <submittedName>
        <fullName evidence="2">Uncharacterized protein</fullName>
    </submittedName>
</protein>
<dbReference type="AlphaFoldDB" id="A0A8J3XL42"/>
<proteinExistence type="predicted"/>
<evidence type="ECO:0000313" key="3">
    <source>
        <dbReference type="Proteomes" id="UP000644610"/>
    </source>
</evidence>
<comment type="caution">
    <text evidence="2">The sequence shown here is derived from an EMBL/GenBank/DDBJ whole genome shotgun (WGS) entry which is preliminary data.</text>
</comment>
<sequence>MSRGDGRSHAWLPRKKGEPGEPFLPKIGELYLVSTIIYGYDPAADRPAVVITVPSNPAARSPIQIVTRTSKYVPGVAHPADLSLKCDRDGVFSDLKSVEQQLWRPQNVEYIGTLPDPYLSDVLRRFS</sequence>
<evidence type="ECO:0000313" key="2">
    <source>
        <dbReference type="EMBL" id="GII45109.1"/>
    </source>
</evidence>
<evidence type="ECO:0000256" key="1">
    <source>
        <dbReference type="SAM" id="MobiDB-lite"/>
    </source>
</evidence>
<dbReference type="Proteomes" id="UP000644610">
    <property type="component" value="Unassembled WGS sequence"/>
</dbReference>
<dbReference type="RefSeq" id="WP_203972743.1">
    <property type="nucleotide sequence ID" value="NZ_BAAAKY010000022.1"/>
</dbReference>